<evidence type="ECO:0000256" key="1">
    <source>
        <dbReference type="ARBA" id="ARBA00010319"/>
    </source>
</evidence>
<dbReference type="Pfam" id="PF14648">
    <property type="entry name" value="FAM91_C"/>
    <property type="match status" value="2"/>
</dbReference>
<dbReference type="Pfam" id="PF14647">
    <property type="entry name" value="FAM91_N"/>
    <property type="match status" value="1"/>
</dbReference>
<dbReference type="Proteomes" id="UP001291623">
    <property type="component" value="Unassembled WGS sequence"/>
</dbReference>
<dbReference type="PANTHER" id="PTHR28441:SF6">
    <property type="entry name" value="FAM91 N-TERMINAL DOMAIN-CONTAINING PROTEIN"/>
    <property type="match status" value="1"/>
</dbReference>
<dbReference type="AlphaFoldDB" id="A0AAE1RN28"/>
<evidence type="ECO:0000259" key="4">
    <source>
        <dbReference type="Pfam" id="PF14648"/>
    </source>
</evidence>
<gene>
    <name evidence="5" type="ORF">RND71_026870</name>
</gene>
<dbReference type="EMBL" id="JAVYJV010000014">
    <property type="protein sequence ID" value="KAK4354676.1"/>
    <property type="molecule type" value="Genomic_DNA"/>
</dbReference>
<feature type="region of interest" description="Disordered" evidence="2">
    <location>
        <begin position="292"/>
        <end position="314"/>
    </location>
</feature>
<name>A0AAE1RN28_9SOLA</name>
<evidence type="ECO:0000313" key="5">
    <source>
        <dbReference type="EMBL" id="KAK4354676.1"/>
    </source>
</evidence>
<sequence length="713" mass="79113">MLHVLASVEEQLILKGVKEECNWEDLPKRLQAALNSKEEWHKSEVYKEGECYEEKLRYLRRNLALFPYHLADYFCRVMRMSPFRYYCDMLFEVMKNEKPYDSIPNFSAADALRLTGVGRNEFIDIMNKCKSKKFLWKLDKSIAKELLPTQPVDFVIEPWWAVCLKLTEEEMATIDKIREEANSFILFDPEIIKGLHRRGLVYFDVPVYPDDRFKVSRLEGFVSNREQSYEDPIEELLYAVFVVSSENSTVAELSATSQADLSQLQEAASFACRLGWAIKLIDPSSILQDPNVPGSPKSILSDEEDGSNASLGSANASTDANVFQQGEIPWAENNISGSGYGGIAFLVDANITSYLMMESISPGLKSHAVTLYESGKLGHASIADLCNDLSTLEGTKFEGELQEFANHAFSLRRVLVCLTSGGVPAEEVEKITIKSSKSDDATSLMDISFTENSRDSSTNDFEINDENLVHPGTPKECSDERKRLSDLDVAKGLKKQKNYRVDILRCESLAALSPATLDRLFQRDYDIVVSMVPIPPSVLPGREGPAHFGLPSPSSMTPWMKLVLYSAMASGPLSVVLMQGQCLRMLPAPLSGCEKALLWSWDGSSIGGLGKKSEGNLVKGSILLHCVNSLLNHSAVLVQPLSRYDLDEAGRVVTLDVPLPLKNSDGSTAQIGEELGLSSKEMFNLNSLLAGLANKMSFSNVGYIRLLRCHACI</sequence>
<protein>
    <recommendedName>
        <fullName evidence="7">Protein FAM91A1</fullName>
    </recommendedName>
</protein>
<evidence type="ECO:0000256" key="2">
    <source>
        <dbReference type="SAM" id="MobiDB-lite"/>
    </source>
</evidence>
<dbReference type="InterPro" id="IPR028091">
    <property type="entry name" value="FAM91_N_dom"/>
</dbReference>
<dbReference type="InterPro" id="IPR028097">
    <property type="entry name" value="FAM91_C_dom"/>
</dbReference>
<dbReference type="PANTHER" id="PTHR28441">
    <property type="entry name" value="PROTEIN FAM91A1"/>
    <property type="match status" value="1"/>
</dbReference>
<evidence type="ECO:0000259" key="3">
    <source>
        <dbReference type="Pfam" id="PF14647"/>
    </source>
</evidence>
<dbReference type="InterPro" id="IPR039199">
    <property type="entry name" value="FAM91"/>
</dbReference>
<evidence type="ECO:0008006" key="7">
    <source>
        <dbReference type="Google" id="ProtNLM"/>
    </source>
</evidence>
<proteinExistence type="inferred from homology"/>
<accession>A0AAE1RN28</accession>
<feature type="domain" description="FAM91 N-terminal" evidence="3">
    <location>
        <begin position="47"/>
        <end position="279"/>
    </location>
</feature>
<feature type="domain" description="FAM91 C-terminal" evidence="4">
    <location>
        <begin position="494"/>
        <end position="708"/>
    </location>
</feature>
<keyword evidence="6" id="KW-1185">Reference proteome</keyword>
<organism evidence="5 6">
    <name type="scientific">Anisodus tanguticus</name>
    <dbReference type="NCBI Taxonomy" id="243964"/>
    <lineage>
        <taxon>Eukaryota</taxon>
        <taxon>Viridiplantae</taxon>
        <taxon>Streptophyta</taxon>
        <taxon>Embryophyta</taxon>
        <taxon>Tracheophyta</taxon>
        <taxon>Spermatophyta</taxon>
        <taxon>Magnoliopsida</taxon>
        <taxon>eudicotyledons</taxon>
        <taxon>Gunneridae</taxon>
        <taxon>Pentapetalae</taxon>
        <taxon>asterids</taxon>
        <taxon>lamiids</taxon>
        <taxon>Solanales</taxon>
        <taxon>Solanaceae</taxon>
        <taxon>Solanoideae</taxon>
        <taxon>Hyoscyameae</taxon>
        <taxon>Anisodus</taxon>
    </lineage>
</organism>
<comment type="similarity">
    <text evidence="1">Belongs to the FAM91 family.</text>
</comment>
<comment type="caution">
    <text evidence="5">The sequence shown here is derived from an EMBL/GenBank/DDBJ whole genome shotgun (WGS) entry which is preliminary data.</text>
</comment>
<feature type="domain" description="FAM91 C-terminal" evidence="4">
    <location>
        <begin position="343"/>
        <end position="420"/>
    </location>
</feature>
<evidence type="ECO:0000313" key="6">
    <source>
        <dbReference type="Proteomes" id="UP001291623"/>
    </source>
</evidence>
<reference evidence="5" key="1">
    <citation type="submission" date="2023-12" db="EMBL/GenBank/DDBJ databases">
        <title>Genome assembly of Anisodus tanguticus.</title>
        <authorList>
            <person name="Wang Y.-J."/>
        </authorList>
    </citation>
    <scope>NUCLEOTIDE SEQUENCE</scope>
    <source>
        <strain evidence="5">KB-2021</strain>
        <tissue evidence="5">Leaf</tissue>
    </source>
</reference>